<gene>
    <name evidence="1" type="ORF">FOXG_14763</name>
</gene>
<sequence length="278" mass="30951">MNQTTQFGVATEALLKEMAAVRLHGAQHKIGGNFGSRTRAKKKPRKKKSLEQVISISPRFIKDDPVDCFSQTWRQTLTAWDSLVRQTRIPPDTPVADLDITSAVDALNGAIAGKERTSLPPGSGYVQFSRFLDTLEGRVKTDRQAGLIPSESGRVTASIAFDIYLTAQSVGPEALQTRSKMSEHRRAGRRWQELVGPSVFLLAIYTDVAEKFVKDHLRVDKETFKVMASVALDSIPTNLLKACAYLSTIAEDRLRSGLPCDDAWMDQIENYMRQHALM</sequence>
<dbReference type="OrthoDB" id="5242801at2759"/>
<dbReference type="VEuPathDB" id="FungiDB:FOXG_14763"/>
<name>A0A0J9VZZ3_FUSO4</name>
<dbReference type="RefSeq" id="XP_018254418.1">
    <property type="nucleotide sequence ID" value="XM_018394823.1"/>
</dbReference>
<reference evidence="1" key="1">
    <citation type="submission" date="2007-04" db="EMBL/GenBank/DDBJ databases">
        <authorList>
            <consortium name="The Broad Institute Genome Sequencing Platform"/>
            <person name="Birren B."/>
            <person name="Lander E."/>
            <person name="Galagan J."/>
            <person name="Nusbaum C."/>
            <person name="Devon K."/>
            <person name="Ma L.-J."/>
            <person name="Jaffe D."/>
            <person name="Butler J."/>
            <person name="Alvarez P."/>
            <person name="Gnerre S."/>
            <person name="Grabherr M."/>
            <person name="Kleber M."/>
            <person name="Mauceli E."/>
            <person name="Brockman W."/>
            <person name="MacCallum I.A."/>
            <person name="Young S."/>
            <person name="LaButti K."/>
            <person name="DeCaprio D."/>
            <person name="Crawford M."/>
            <person name="Koehrsen M."/>
            <person name="Engels R."/>
            <person name="Montgomery P."/>
            <person name="Pearson M."/>
            <person name="Howarth C."/>
            <person name="Larson L."/>
            <person name="White J."/>
            <person name="O'Leary S."/>
            <person name="Kodira C."/>
            <person name="Zeng Q."/>
            <person name="Yandava C."/>
            <person name="Alvarado L."/>
            <person name="Kistler C."/>
            <person name="Shim W.-B."/>
            <person name="Kang S."/>
            <person name="Woloshuk C."/>
        </authorList>
    </citation>
    <scope>NUCLEOTIDE SEQUENCE</scope>
    <source>
        <strain evidence="1">4287</strain>
    </source>
</reference>
<accession>A0A0J9VZZ3</accession>
<dbReference type="GeneID" id="28955901"/>
<organism evidence="1 2">
    <name type="scientific">Fusarium oxysporum f. sp. lycopersici (strain 4287 / CBS 123668 / FGSC 9935 / NRRL 34936)</name>
    <name type="common">Fusarium vascular wilt of tomato</name>
    <dbReference type="NCBI Taxonomy" id="426428"/>
    <lineage>
        <taxon>Eukaryota</taxon>
        <taxon>Fungi</taxon>
        <taxon>Dikarya</taxon>
        <taxon>Ascomycota</taxon>
        <taxon>Pezizomycotina</taxon>
        <taxon>Sordariomycetes</taxon>
        <taxon>Hypocreomycetidae</taxon>
        <taxon>Hypocreales</taxon>
        <taxon>Nectriaceae</taxon>
        <taxon>Fusarium</taxon>
        <taxon>Fusarium oxysporum species complex</taxon>
    </lineage>
</organism>
<dbReference type="EMBL" id="DS231718">
    <property type="protein sequence ID" value="KNB16373.1"/>
    <property type="molecule type" value="Genomic_DNA"/>
</dbReference>
<protein>
    <submittedName>
        <fullName evidence="1">Uncharacterized protein</fullName>
    </submittedName>
</protein>
<dbReference type="KEGG" id="fox:FOXG_14763"/>
<evidence type="ECO:0000313" key="1">
    <source>
        <dbReference type="EMBL" id="KNB16373.1"/>
    </source>
</evidence>
<proteinExistence type="predicted"/>
<reference evidence="1" key="2">
    <citation type="journal article" date="2010" name="Nature">
        <title>Comparative genomics reveals mobile pathogenicity chromosomes in Fusarium.</title>
        <authorList>
            <person name="Ma L.J."/>
            <person name="van der Does H.C."/>
            <person name="Borkovich K.A."/>
            <person name="Coleman J.J."/>
            <person name="Daboussi M.J."/>
            <person name="Di Pietro A."/>
            <person name="Dufresne M."/>
            <person name="Freitag M."/>
            <person name="Grabherr M."/>
            <person name="Henrissat B."/>
            <person name="Houterman P.M."/>
            <person name="Kang S."/>
            <person name="Shim W.B."/>
            <person name="Woloshuk C."/>
            <person name="Xie X."/>
            <person name="Xu J.R."/>
            <person name="Antoniw J."/>
            <person name="Baker S.E."/>
            <person name="Bluhm B.H."/>
            <person name="Breakspear A."/>
            <person name="Brown D.W."/>
            <person name="Butchko R.A."/>
            <person name="Chapman S."/>
            <person name="Coulson R."/>
            <person name="Coutinho P.M."/>
            <person name="Danchin E.G."/>
            <person name="Diener A."/>
            <person name="Gale L.R."/>
            <person name="Gardiner D.M."/>
            <person name="Goff S."/>
            <person name="Hammond-Kosack K.E."/>
            <person name="Hilburn K."/>
            <person name="Hua-Van A."/>
            <person name="Jonkers W."/>
            <person name="Kazan K."/>
            <person name="Kodira C.D."/>
            <person name="Koehrsen M."/>
            <person name="Kumar L."/>
            <person name="Lee Y.H."/>
            <person name="Li L."/>
            <person name="Manners J.M."/>
            <person name="Miranda-Saavedra D."/>
            <person name="Mukherjee M."/>
            <person name="Park G."/>
            <person name="Park J."/>
            <person name="Park S.Y."/>
            <person name="Proctor R.H."/>
            <person name="Regev A."/>
            <person name="Ruiz-Roldan M.C."/>
            <person name="Sain D."/>
            <person name="Sakthikumar S."/>
            <person name="Sykes S."/>
            <person name="Schwartz D.C."/>
            <person name="Turgeon B.G."/>
            <person name="Wapinski I."/>
            <person name="Yoder O."/>
            <person name="Young S."/>
            <person name="Zeng Q."/>
            <person name="Zhou S."/>
            <person name="Galagan J."/>
            <person name="Cuomo C.A."/>
            <person name="Kistler H.C."/>
            <person name="Rep M."/>
        </authorList>
    </citation>
    <scope>NUCLEOTIDE SEQUENCE [LARGE SCALE GENOMIC DNA]</scope>
    <source>
        <strain evidence="1">4287</strain>
    </source>
</reference>
<dbReference type="AlphaFoldDB" id="A0A0J9VZZ3"/>
<dbReference type="Proteomes" id="UP000009097">
    <property type="component" value="Unassembled WGS sequence"/>
</dbReference>
<evidence type="ECO:0000313" key="2">
    <source>
        <dbReference type="Proteomes" id="UP000009097"/>
    </source>
</evidence>